<accession>A0A345D8E3</accession>
<dbReference type="InterPro" id="IPR016914">
    <property type="entry name" value="TrmL"/>
</dbReference>
<dbReference type="GO" id="GO:0003723">
    <property type="term" value="F:RNA binding"/>
    <property type="evidence" value="ECO:0007669"/>
    <property type="project" value="InterPro"/>
</dbReference>
<dbReference type="Pfam" id="PF00588">
    <property type="entry name" value="SpoU_methylase"/>
    <property type="match status" value="1"/>
</dbReference>
<keyword evidence="2 6" id="KW-0489">Methyltransferase</keyword>
<dbReference type="HAMAP" id="MF_01885">
    <property type="entry name" value="tRNA_methyltr_TrmL"/>
    <property type="match status" value="1"/>
</dbReference>
<evidence type="ECO:0000256" key="7">
    <source>
        <dbReference type="PIRSR" id="PIRSR029256-1"/>
    </source>
</evidence>
<evidence type="ECO:0000256" key="6">
    <source>
        <dbReference type="HAMAP-Rule" id="MF_01885"/>
    </source>
</evidence>
<dbReference type="RefSeq" id="WP_114561908.1">
    <property type="nucleotide sequence ID" value="NZ_CP031124.1"/>
</dbReference>
<dbReference type="GO" id="GO:0002130">
    <property type="term" value="P:wobble position ribose methylation"/>
    <property type="evidence" value="ECO:0007669"/>
    <property type="project" value="TreeGrafter"/>
</dbReference>
<organism evidence="9 10">
    <name type="scientific">Ephemeroptericola cinctiostellae</name>
    <dbReference type="NCBI Taxonomy" id="2268024"/>
    <lineage>
        <taxon>Bacteria</taxon>
        <taxon>Pseudomonadati</taxon>
        <taxon>Pseudomonadota</taxon>
        <taxon>Betaproteobacteria</taxon>
        <taxon>Burkholderiales</taxon>
        <taxon>Burkholderiaceae</taxon>
        <taxon>Ephemeroptericola</taxon>
    </lineage>
</organism>
<evidence type="ECO:0000313" key="10">
    <source>
        <dbReference type="Proteomes" id="UP000252182"/>
    </source>
</evidence>
<evidence type="ECO:0000256" key="4">
    <source>
        <dbReference type="ARBA" id="ARBA00022691"/>
    </source>
</evidence>
<evidence type="ECO:0000256" key="2">
    <source>
        <dbReference type="ARBA" id="ARBA00022603"/>
    </source>
</evidence>
<gene>
    <name evidence="6 9" type="primary">trmL</name>
    <name evidence="9" type="ORF">DTO96_100341</name>
</gene>
<dbReference type="PANTHER" id="PTHR42971">
    <property type="entry name" value="TRNA (CYTIDINE(34)-2'-O)-METHYLTRANSFERASE"/>
    <property type="match status" value="1"/>
</dbReference>
<name>A0A345D8E3_9BURK</name>
<dbReference type="CDD" id="cd18094">
    <property type="entry name" value="SpoU-like_TrmL"/>
    <property type="match status" value="1"/>
</dbReference>
<dbReference type="InterPro" id="IPR029026">
    <property type="entry name" value="tRNA_m1G_MTases_N"/>
</dbReference>
<keyword evidence="3 6" id="KW-0808">Transferase</keyword>
<dbReference type="EMBL" id="CP031124">
    <property type="protein sequence ID" value="AXF84631.1"/>
    <property type="molecule type" value="Genomic_DNA"/>
</dbReference>
<protein>
    <recommendedName>
        <fullName evidence="6">tRNA (cytidine(34)-2'-O)-methyltransferase</fullName>
        <ecNumber evidence="6">2.1.1.207</ecNumber>
    </recommendedName>
    <alternativeName>
        <fullName evidence="6">tRNA (cytidine/uridine-2'-O-)-methyltransferase TrmL</fullName>
    </alternativeName>
</protein>
<evidence type="ECO:0000256" key="3">
    <source>
        <dbReference type="ARBA" id="ARBA00022679"/>
    </source>
</evidence>
<dbReference type="Gene3D" id="3.40.1280.10">
    <property type="match status" value="1"/>
</dbReference>
<dbReference type="AlphaFoldDB" id="A0A345D8E3"/>
<dbReference type="Proteomes" id="UP000252182">
    <property type="component" value="Chromosome"/>
</dbReference>
<dbReference type="NCBIfam" id="TIGR00185">
    <property type="entry name" value="tRNA_yibK_trmL"/>
    <property type="match status" value="1"/>
</dbReference>
<comment type="function">
    <text evidence="6">Methylates the ribose at the nucleotide 34 wobble position in the two leucyl isoacceptors tRNA(Leu)(CmAA) and tRNA(Leu)(cmnm5UmAA). Catalyzes the methyl transfer from S-adenosyl-L-methionine to the 2'-OH of the wobble nucleotide.</text>
</comment>
<dbReference type="InterPro" id="IPR001537">
    <property type="entry name" value="SpoU_MeTrfase"/>
</dbReference>
<feature type="binding site" evidence="6 7">
    <location>
        <position position="80"/>
    </location>
    <ligand>
        <name>S-adenosyl-L-methionine</name>
        <dbReference type="ChEBI" id="CHEBI:59789"/>
    </ligand>
</feature>
<dbReference type="PIRSF" id="PIRSF029256">
    <property type="entry name" value="SpoU_TrmH_prd"/>
    <property type="match status" value="1"/>
</dbReference>
<dbReference type="FunFam" id="3.40.1280.10:FF:000002">
    <property type="entry name" value="Peptidylprolyl isomerase"/>
    <property type="match status" value="1"/>
</dbReference>
<keyword evidence="4 6" id="KW-0949">S-adenosyl-L-methionine</keyword>
<dbReference type="KEGG" id="hyf:DTO96_100341"/>
<dbReference type="SUPFAM" id="SSF75217">
    <property type="entry name" value="alpha/beta knot"/>
    <property type="match status" value="1"/>
</dbReference>
<evidence type="ECO:0000313" key="9">
    <source>
        <dbReference type="EMBL" id="AXF84631.1"/>
    </source>
</evidence>
<feature type="binding site" evidence="6 7">
    <location>
        <position position="124"/>
    </location>
    <ligand>
        <name>S-adenosyl-L-methionine</name>
        <dbReference type="ChEBI" id="CHEBI:59789"/>
    </ligand>
</feature>
<evidence type="ECO:0000256" key="1">
    <source>
        <dbReference type="ARBA" id="ARBA00022490"/>
    </source>
</evidence>
<evidence type="ECO:0000259" key="8">
    <source>
        <dbReference type="Pfam" id="PF00588"/>
    </source>
</evidence>
<dbReference type="GO" id="GO:0141098">
    <property type="term" value="F:tRNA (cytidine(34)-2'-O)-methyltransferase activity"/>
    <property type="evidence" value="ECO:0007669"/>
    <property type="project" value="RHEA"/>
</dbReference>
<dbReference type="GO" id="GO:0005737">
    <property type="term" value="C:cytoplasm"/>
    <property type="evidence" value="ECO:0007669"/>
    <property type="project" value="UniProtKB-SubCell"/>
</dbReference>
<feature type="domain" description="tRNA/rRNA methyltransferase SpoU type" evidence="8">
    <location>
        <begin position="2"/>
        <end position="144"/>
    </location>
</feature>
<dbReference type="GO" id="GO:0042802">
    <property type="term" value="F:identical protein binding"/>
    <property type="evidence" value="ECO:0007669"/>
    <property type="project" value="UniProtKB-ARBA"/>
</dbReference>
<comment type="catalytic activity">
    <reaction evidence="6">
        <text>5-carboxymethylaminomethyluridine(34) in tRNA(Leu) + S-adenosyl-L-methionine = 5-carboxymethylaminomethyl-2'-O-methyluridine(34) in tRNA(Leu) + S-adenosyl-L-homocysteine + H(+)</text>
        <dbReference type="Rhea" id="RHEA:43088"/>
        <dbReference type="Rhea" id="RHEA-COMP:10333"/>
        <dbReference type="Rhea" id="RHEA-COMP:10334"/>
        <dbReference type="ChEBI" id="CHEBI:15378"/>
        <dbReference type="ChEBI" id="CHEBI:57856"/>
        <dbReference type="ChEBI" id="CHEBI:59789"/>
        <dbReference type="ChEBI" id="CHEBI:74508"/>
        <dbReference type="ChEBI" id="CHEBI:74511"/>
        <dbReference type="EC" id="2.1.1.207"/>
    </reaction>
</comment>
<proteinExistence type="inferred from homology"/>
<dbReference type="EC" id="2.1.1.207" evidence="6"/>
<feature type="binding site" evidence="6 7">
    <location>
        <position position="132"/>
    </location>
    <ligand>
        <name>S-adenosyl-L-methionine</name>
        <dbReference type="ChEBI" id="CHEBI:59789"/>
    </ligand>
</feature>
<comment type="subunit">
    <text evidence="6">Homodimer.</text>
</comment>
<comment type="catalytic activity">
    <reaction evidence="6">
        <text>cytidine(34) in tRNA + S-adenosyl-L-methionine = 2'-O-methylcytidine(34) in tRNA + S-adenosyl-L-homocysteine + H(+)</text>
        <dbReference type="Rhea" id="RHEA:43084"/>
        <dbReference type="Rhea" id="RHEA-COMP:10331"/>
        <dbReference type="Rhea" id="RHEA-COMP:10332"/>
        <dbReference type="ChEBI" id="CHEBI:15378"/>
        <dbReference type="ChEBI" id="CHEBI:57856"/>
        <dbReference type="ChEBI" id="CHEBI:59789"/>
        <dbReference type="ChEBI" id="CHEBI:74495"/>
        <dbReference type="ChEBI" id="CHEBI:82748"/>
        <dbReference type="EC" id="2.1.1.207"/>
    </reaction>
</comment>
<reference evidence="10" key="1">
    <citation type="submission" date="2018-07" db="EMBL/GenBank/DDBJ databases">
        <authorList>
            <person name="Kim H."/>
        </authorList>
    </citation>
    <scope>NUCLEOTIDE SEQUENCE [LARGE SCALE GENOMIC DNA]</scope>
    <source>
        <strain evidence="10">F02</strain>
    </source>
</reference>
<comment type="subcellular location">
    <subcellularLocation>
        <location evidence="6">Cytoplasm</location>
    </subcellularLocation>
</comment>
<feature type="binding site" evidence="6 7">
    <location>
        <position position="102"/>
    </location>
    <ligand>
        <name>S-adenosyl-L-methionine</name>
        <dbReference type="ChEBI" id="CHEBI:59789"/>
    </ligand>
</feature>
<keyword evidence="1 6" id="KW-0963">Cytoplasm</keyword>
<dbReference type="GO" id="GO:0141102">
    <property type="term" value="F:tRNA (5-carboxymethylaminomethyluridine(34)-2'-O)-methyltransferase activity"/>
    <property type="evidence" value="ECO:0007669"/>
    <property type="project" value="RHEA"/>
</dbReference>
<keyword evidence="10" id="KW-1185">Reference proteome</keyword>
<keyword evidence="5 6" id="KW-0819">tRNA processing</keyword>
<sequence>MFNLVLVQPEIPPNTGNIIRLCANTGAQLHLIKPLGFPLDDARMRRAGLDYHEFSDLKVYENWQDFIDTAQPEATRMFALTTKGSDVLSKTSFQANDWFVFGSETSGLPDHVRDFFPLVQRIRLPMMPNNRSLNLSNTAAIIVYEAWRQCGFAGGQ</sequence>
<dbReference type="OrthoDB" id="9789043at2"/>
<dbReference type="InterPro" id="IPR029028">
    <property type="entry name" value="Alpha/beta_knot_MTases"/>
</dbReference>
<comment type="similarity">
    <text evidence="6">Belongs to the class IV-like SAM-binding methyltransferase superfamily. RNA methyltransferase TrmH family. TrmL subfamily.</text>
</comment>
<dbReference type="PANTHER" id="PTHR42971:SF1">
    <property type="entry name" value="TRNA (CYTIDINE(34)-2'-O)-METHYLTRANSFERASE"/>
    <property type="match status" value="1"/>
</dbReference>
<evidence type="ECO:0000256" key="5">
    <source>
        <dbReference type="ARBA" id="ARBA00022694"/>
    </source>
</evidence>